<dbReference type="Pfam" id="PF07179">
    <property type="entry name" value="SseB"/>
    <property type="match status" value="1"/>
</dbReference>
<evidence type="ECO:0000313" key="2">
    <source>
        <dbReference type="EMBL" id="MCW1923712.1"/>
    </source>
</evidence>
<comment type="caution">
    <text evidence="2">The sequence shown here is derived from an EMBL/GenBank/DDBJ whole genome shotgun (WGS) entry which is preliminary data.</text>
</comment>
<sequence length="266" mass="29209">MFKFFQKKREQRLVAEAKARTFKQVLTDLENGNGNPLEAALVLHLTADDQDSLARFLITLGRSELWLLKKTDERFGDPAVTEGPDGNPFVAAFSSLERARSAAATWQLANRSSAISALELVFVLSPSVGFVLNADDPHLQWTFTPEQVSNLRSVFEQSYNYELGGIYSIWGEGAFRAAKLLAADDGGVHLRVYANTFSERPTNVDPASLTLDSSNSESVRAIGHMPLVRAGFLAMGPKLLATTPVTEDELEGYKMWKDAEGGYFGA</sequence>
<protein>
    <submittedName>
        <fullName evidence="2">SseB family protein</fullName>
    </submittedName>
</protein>
<dbReference type="RefSeq" id="WP_264487821.1">
    <property type="nucleotide sequence ID" value="NZ_JAPDDT010000005.1"/>
</dbReference>
<keyword evidence="3" id="KW-1185">Reference proteome</keyword>
<reference evidence="2 3" key="1">
    <citation type="submission" date="2022-10" db="EMBL/GenBank/DDBJ databases">
        <title>Luteolibacter arcticus strain CCTCC AB 2014275, whole genome shotgun sequencing project.</title>
        <authorList>
            <person name="Zhao G."/>
            <person name="Shen L."/>
        </authorList>
    </citation>
    <scope>NUCLEOTIDE SEQUENCE [LARGE SCALE GENOMIC DNA]</scope>
    <source>
        <strain evidence="2 3">CCTCC AB 2014275</strain>
    </source>
</reference>
<organism evidence="2 3">
    <name type="scientific">Luteolibacter arcticus</name>
    <dbReference type="NCBI Taxonomy" id="1581411"/>
    <lineage>
        <taxon>Bacteria</taxon>
        <taxon>Pseudomonadati</taxon>
        <taxon>Verrucomicrobiota</taxon>
        <taxon>Verrucomicrobiia</taxon>
        <taxon>Verrucomicrobiales</taxon>
        <taxon>Verrucomicrobiaceae</taxon>
        <taxon>Luteolibacter</taxon>
    </lineage>
</organism>
<evidence type="ECO:0000259" key="1">
    <source>
        <dbReference type="Pfam" id="PF07179"/>
    </source>
</evidence>
<gene>
    <name evidence="2" type="ORF">OKA05_14190</name>
</gene>
<accession>A0ABT3GJL4</accession>
<dbReference type="InterPro" id="IPR009839">
    <property type="entry name" value="SseB_N"/>
</dbReference>
<proteinExistence type="predicted"/>
<name>A0ABT3GJL4_9BACT</name>
<dbReference type="Proteomes" id="UP001320876">
    <property type="component" value="Unassembled WGS sequence"/>
</dbReference>
<dbReference type="EMBL" id="JAPDDT010000005">
    <property type="protein sequence ID" value="MCW1923712.1"/>
    <property type="molecule type" value="Genomic_DNA"/>
</dbReference>
<feature type="domain" description="SseB protein N-terminal" evidence="1">
    <location>
        <begin position="37"/>
        <end position="148"/>
    </location>
</feature>
<evidence type="ECO:0000313" key="3">
    <source>
        <dbReference type="Proteomes" id="UP001320876"/>
    </source>
</evidence>